<dbReference type="PANTHER" id="PTHR43586">
    <property type="entry name" value="CYSTEINE DESULFURASE"/>
    <property type="match status" value="1"/>
</dbReference>
<keyword evidence="11" id="KW-1185">Reference proteome</keyword>
<evidence type="ECO:0000256" key="4">
    <source>
        <dbReference type="ARBA" id="ARBA00022679"/>
    </source>
</evidence>
<protein>
    <recommendedName>
        <fullName evidence="3 8">Cysteine desulfurase</fullName>
        <ecNumber evidence="3 8">2.8.1.7</ecNumber>
    </recommendedName>
</protein>
<dbReference type="InterPro" id="IPR015424">
    <property type="entry name" value="PyrdxlP-dep_Trfase"/>
</dbReference>
<evidence type="ECO:0000256" key="1">
    <source>
        <dbReference type="ARBA" id="ARBA00001933"/>
    </source>
</evidence>
<dbReference type="InterPro" id="IPR000192">
    <property type="entry name" value="Aminotrans_V_dom"/>
</dbReference>
<feature type="domain" description="Aminotransferase class V" evidence="9">
    <location>
        <begin position="45"/>
        <end position="427"/>
    </location>
</feature>
<reference evidence="10 11" key="1">
    <citation type="submission" date="2018-11" db="EMBL/GenBank/DDBJ databases">
        <title>Sequencing the genomes of 1000 actinobacteria strains.</title>
        <authorList>
            <person name="Klenk H.-P."/>
        </authorList>
    </citation>
    <scope>NUCLEOTIDE SEQUENCE [LARGE SCALE GENOMIC DNA]</scope>
    <source>
        <strain evidence="10 11">DSM 13521</strain>
    </source>
</reference>
<dbReference type="OrthoDB" id="9804366at2"/>
<dbReference type="InterPro" id="IPR020578">
    <property type="entry name" value="Aminotrans_V_PyrdxlP_BS"/>
</dbReference>
<accession>A0A3N2D1W0</accession>
<dbReference type="PROSITE" id="PS00595">
    <property type="entry name" value="AA_TRANSFER_CLASS_5"/>
    <property type="match status" value="1"/>
</dbReference>
<dbReference type="SUPFAM" id="SSF53383">
    <property type="entry name" value="PLP-dependent transferases"/>
    <property type="match status" value="1"/>
</dbReference>
<gene>
    <name evidence="10" type="ORF">EDD28_3186</name>
</gene>
<dbReference type="InterPro" id="IPR015421">
    <property type="entry name" value="PyrdxlP-dep_Trfase_major"/>
</dbReference>
<dbReference type="Gene3D" id="3.90.1150.10">
    <property type="entry name" value="Aspartate Aminotransferase, domain 1"/>
    <property type="match status" value="1"/>
</dbReference>
<evidence type="ECO:0000256" key="3">
    <source>
        <dbReference type="ARBA" id="ARBA00012239"/>
    </source>
</evidence>
<dbReference type="EMBL" id="RKHQ01000002">
    <property type="protein sequence ID" value="ROR93762.1"/>
    <property type="molecule type" value="Genomic_DNA"/>
</dbReference>
<evidence type="ECO:0000256" key="7">
    <source>
        <dbReference type="RuleBase" id="RU004504"/>
    </source>
</evidence>
<evidence type="ECO:0000256" key="6">
    <source>
        <dbReference type="ARBA" id="ARBA00050776"/>
    </source>
</evidence>
<evidence type="ECO:0000256" key="8">
    <source>
        <dbReference type="RuleBase" id="RU004506"/>
    </source>
</evidence>
<dbReference type="InterPro" id="IPR015422">
    <property type="entry name" value="PyrdxlP-dep_Trfase_small"/>
</dbReference>
<dbReference type="Proteomes" id="UP000275356">
    <property type="component" value="Unassembled WGS sequence"/>
</dbReference>
<sequence length="442" mass="46045">MTTTQLPPAPGDPGAGGQVLSPAELARVRADFPLLAREVNGRRLVYLDWGATSQKPEVVIDAEQDYYLSRNAAVHRGAHTLAGEATELFEAARGDVARLVGVGEGELVWTSGATAGLNLLAYAMQNASLGSGGAAARRFALGPGDEIVVTELEHHANLIPWQQLAARTGATLRWIPATDSGRLDLSDLPAVVGERARVVAVTHASNVTGAVTDLAPIVARAHEVGALVVLDACQSAPHLPLDLTALDVDFAVFSGHKVLAPHGVGALYGRRELLEALPTVFTGGSMVEVVTMETATFLPPPQKFEAGTQPVAEAVGFGAAAQYLTDLGMAGIAAHEHELTQRLLAGIARVPHVRVLGPTDATDRVGVVSFEVAGVHPHDVGQVLDAEGIAVRVGHHCAQPIHRRLGAASSVRASLGVASSTEDVDAFLAVLPTVRPFFGLGE</sequence>
<dbReference type="RefSeq" id="WP_123740671.1">
    <property type="nucleotide sequence ID" value="NZ_RKHQ01000002.1"/>
</dbReference>
<dbReference type="AlphaFoldDB" id="A0A3N2D1W0"/>
<comment type="cofactor">
    <cofactor evidence="1 7">
        <name>pyridoxal 5'-phosphate</name>
        <dbReference type="ChEBI" id="CHEBI:597326"/>
    </cofactor>
</comment>
<dbReference type="GO" id="GO:0030170">
    <property type="term" value="F:pyridoxal phosphate binding"/>
    <property type="evidence" value="ECO:0007669"/>
    <property type="project" value="UniProtKB-UniRule"/>
</dbReference>
<name>A0A3N2D1W0_9MICO</name>
<comment type="function">
    <text evidence="8">Catalyzes the removal of elemental sulfur and selenium atoms from L-cysteine, L-cystine, L-selenocysteine, and L-selenocystine to produce L-alanine.</text>
</comment>
<evidence type="ECO:0000259" key="9">
    <source>
        <dbReference type="Pfam" id="PF00266"/>
    </source>
</evidence>
<comment type="caution">
    <text evidence="10">The sequence shown here is derived from an EMBL/GenBank/DDBJ whole genome shotgun (WGS) entry which is preliminary data.</text>
</comment>
<proteinExistence type="inferred from homology"/>
<evidence type="ECO:0000256" key="2">
    <source>
        <dbReference type="ARBA" id="ARBA00010447"/>
    </source>
</evidence>
<evidence type="ECO:0000256" key="5">
    <source>
        <dbReference type="ARBA" id="ARBA00022898"/>
    </source>
</evidence>
<dbReference type="EC" id="2.8.1.7" evidence="3 8"/>
<dbReference type="Pfam" id="PF00266">
    <property type="entry name" value="Aminotran_5"/>
    <property type="match status" value="1"/>
</dbReference>
<dbReference type="InterPro" id="IPR010970">
    <property type="entry name" value="Cys_dSase_SufS"/>
</dbReference>
<keyword evidence="5 8" id="KW-0663">Pyridoxal phosphate</keyword>
<evidence type="ECO:0000313" key="11">
    <source>
        <dbReference type="Proteomes" id="UP000275356"/>
    </source>
</evidence>
<dbReference type="GO" id="GO:0006534">
    <property type="term" value="P:cysteine metabolic process"/>
    <property type="evidence" value="ECO:0007669"/>
    <property type="project" value="UniProtKB-UniRule"/>
</dbReference>
<comment type="similarity">
    <text evidence="2 8">Belongs to the class-V pyridoxal-phosphate-dependent aminotransferase family. Csd subfamily.</text>
</comment>
<dbReference type="PANTHER" id="PTHR43586:SF8">
    <property type="entry name" value="CYSTEINE DESULFURASE 1, CHLOROPLASTIC"/>
    <property type="match status" value="1"/>
</dbReference>
<dbReference type="CDD" id="cd06453">
    <property type="entry name" value="SufS_like"/>
    <property type="match status" value="1"/>
</dbReference>
<dbReference type="NCBIfam" id="TIGR01979">
    <property type="entry name" value="sufS"/>
    <property type="match status" value="1"/>
</dbReference>
<organism evidence="10 11">
    <name type="scientific">Salana multivorans</name>
    <dbReference type="NCBI Taxonomy" id="120377"/>
    <lineage>
        <taxon>Bacteria</taxon>
        <taxon>Bacillati</taxon>
        <taxon>Actinomycetota</taxon>
        <taxon>Actinomycetes</taxon>
        <taxon>Micrococcales</taxon>
        <taxon>Beutenbergiaceae</taxon>
        <taxon>Salana</taxon>
    </lineage>
</organism>
<evidence type="ECO:0000313" key="10">
    <source>
        <dbReference type="EMBL" id="ROR93762.1"/>
    </source>
</evidence>
<keyword evidence="4 8" id="KW-0808">Transferase</keyword>
<dbReference type="GO" id="GO:0031071">
    <property type="term" value="F:cysteine desulfurase activity"/>
    <property type="evidence" value="ECO:0007669"/>
    <property type="project" value="UniProtKB-UniRule"/>
</dbReference>
<dbReference type="Gene3D" id="3.40.640.10">
    <property type="entry name" value="Type I PLP-dependent aspartate aminotransferase-like (Major domain)"/>
    <property type="match status" value="1"/>
</dbReference>
<comment type="catalytic activity">
    <reaction evidence="6 8">
        <text>(sulfur carrier)-H + L-cysteine = (sulfur carrier)-SH + L-alanine</text>
        <dbReference type="Rhea" id="RHEA:43892"/>
        <dbReference type="Rhea" id="RHEA-COMP:14737"/>
        <dbReference type="Rhea" id="RHEA-COMP:14739"/>
        <dbReference type="ChEBI" id="CHEBI:29917"/>
        <dbReference type="ChEBI" id="CHEBI:35235"/>
        <dbReference type="ChEBI" id="CHEBI:57972"/>
        <dbReference type="ChEBI" id="CHEBI:64428"/>
        <dbReference type="EC" id="2.8.1.7"/>
    </reaction>
</comment>